<evidence type="ECO:0000256" key="12">
    <source>
        <dbReference type="ARBA" id="ARBA00029736"/>
    </source>
</evidence>
<evidence type="ECO:0000256" key="13">
    <source>
        <dbReference type="ARBA" id="ARBA00033392"/>
    </source>
</evidence>
<dbReference type="GO" id="GO:0052906">
    <property type="term" value="F:tRNA (guanine(37)-N1)-methyltransferase activity"/>
    <property type="evidence" value="ECO:0007669"/>
    <property type="project" value="UniProtKB-EC"/>
</dbReference>
<protein>
    <recommendedName>
        <fullName evidence="6 15">tRNA (guanine-N(1)-)-methyltransferase</fullName>
        <ecNumber evidence="5 15">2.1.1.228</ecNumber>
    </recommendedName>
    <alternativeName>
        <fullName evidence="12 15">M1G-methyltransferase</fullName>
    </alternativeName>
    <alternativeName>
        <fullName evidence="13 15">tRNA [GM37] methyltransferase</fullName>
    </alternativeName>
</protein>
<comment type="subcellular location">
    <subcellularLocation>
        <location evidence="2 15 16">Cytoplasm</location>
    </subcellularLocation>
</comment>
<dbReference type="EC" id="2.1.1.228" evidence="5 15"/>
<evidence type="ECO:0000256" key="10">
    <source>
        <dbReference type="ARBA" id="ARBA00022691"/>
    </source>
</evidence>
<evidence type="ECO:0000256" key="8">
    <source>
        <dbReference type="ARBA" id="ARBA00022603"/>
    </source>
</evidence>
<gene>
    <name evidence="15 18" type="primary">trmD</name>
    <name evidence="18" type="ORF">V8247_02780</name>
</gene>
<proteinExistence type="inferred from homology"/>
<dbReference type="InterPro" id="IPR029028">
    <property type="entry name" value="Alpha/beta_knot_MTases"/>
</dbReference>
<keyword evidence="11 15" id="KW-0819">tRNA processing</keyword>
<evidence type="ECO:0000256" key="2">
    <source>
        <dbReference type="ARBA" id="ARBA00004496"/>
    </source>
</evidence>
<dbReference type="InterPro" id="IPR002649">
    <property type="entry name" value="tRNA_m1G_MeTrfase_TrmD"/>
</dbReference>
<dbReference type="EMBL" id="CP146612">
    <property type="protein sequence ID" value="WWX25910.1"/>
    <property type="molecule type" value="Genomic_DNA"/>
</dbReference>
<evidence type="ECO:0000256" key="7">
    <source>
        <dbReference type="ARBA" id="ARBA00022490"/>
    </source>
</evidence>
<keyword evidence="10 15" id="KW-0949">S-adenosyl-L-methionine</keyword>
<dbReference type="RefSeq" id="WP_338738539.1">
    <property type="nucleotide sequence ID" value="NZ_CP146612.1"/>
</dbReference>
<evidence type="ECO:0000256" key="11">
    <source>
        <dbReference type="ARBA" id="ARBA00022694"/>
    </source>
</evidence>
<keyword evidence="19" id="KW-1185">Reference proteome</keyword>
<dbReference type="NCBIfam" id="NF000648">
    <property type="entry name" value="PRK00026.1"/>
    <property type="match status" value="1"/>
</dbReference>
<keyword evidence="7 15" id="KW-0963">Cytoplasm</keyword>
<keyword evidence="8 15" id="KW-0489">Methyltransferase</keyword>
<dbReference type="HAMAP" id="MF_00605">
    <property type="entry name" value="TrmD"/>
    <property type="match status" value="1"/>
</dbReference>
<feature type="domain" description="tRNA methyltransferase TRMD/TRM10-type" evidence="17">
    <location>
        <begin position="1"/>
        <end position="223"/>
    </location>
</feature>
<comment type="subunit">
    <text evidence="4 15 16">Homodimer.</text>
</comment>
<evidence type="ECO:0000313" key="19">
    <source>
        <dbReference type="Proteomes" id="UP001375370"/>
    </source>
</evidence>
<evidence type="ECO:0000256" key="14">
    <source>
        <dbReference type="ARBA" id="ARBA00047783"/>
    </source>
</evidence>
<evidence type="ECO:0000256" key="3">
    <source>
        <dbReference type="ARBA" id="ARBA00007630"/>
    </source>
</evidence>
<feature type="binding site" evidence="15">
    <location>
        <begin position="132"/>
        <end position="137"/>
    </location>
    <ligand>
        <name>S-adenosyl-L-methionine</name>
        <dbReference type="ChEBI" id="CHEBI:59789"/>
    </ligand>
</feature>
<evidence type="ECO:0000256" key="15">
    <source>
        <dbReference type="HAMAP-Rule" id="MF_00605"/>
    </source>
</evidence>
<dbReference type="Proteomes" id="UP001375370">
    <property type="component" value="Chromosome"/>
</dbReference>
<evidence type="ECO:0000256" key="9">
    <source>
        <dbReference type="ARBA" id="ARBA00022679"/>
    </source>
</evidence>
<dbReference type="GO" id="GO:0032259">
    <property type="term" value="P:methylation"/>
    <property type="evidence" value="ECO:0007669"/>
    <property type="project" value="UniProtKB-KW"/>
</dbReference>
<comment type="catalytic activity">
    <reaction evidence="14 15 16">
        <text>guanosine(37) in tRNA + S-adenosyl-L-methionine = N(1)-methylguanosine(37) in tRNA + S-adenosyl-L-homocysteine + H(+)</text>
        <dbReference type="Rhea" id="RHEA:36899"/>
        <dbReference type="Rhea" id="RHEA-COMP:10145"/>
        <dbReference type="Rhea" id="RHEA-COMP:10147"/>
        <dbReference type="ChEBI" id="CHEBI:15378"/>
        <dbReference type="ChEBI" id="CHEBI:57856"/>
        <dbReference type="ChEBI" id="CHEBI:59789"/>
        <dbReference type="ChEBI" id="CHEBI:73542"/>
        <dbReference type="ChEBI" id="CHEBI:74269"/>
        <dbReference type="EC" id="2.1.1.228"/>
    </reaction>
</comment>
<dbReference type="InterPro" id="IPR029026">
    <property type="entry name" value="tRNA_m1G_MTases_N"/>
</dbReference>
<dbReference type="SUPFAM" id="SSF75217">
    <property type="entry name" value="alpha/beta knot"/>
    <property type="match status" value="1"/>
</dbReference>
<dbReference type="Gene3D" id="1.10.1270.20">
    <property type="entry name" value="tRNA(m1g37)methyltransferase, domain 2"/>
    <property type="match status" value="1"/>
</dbReference>
<comment type="function">
    <text evidence="1 15 16">Specifically methylates guanosine-37 in various tRNAs.</text>
</comment>
<dbReference type="Gene3D" id="3.40.1280.10">
    <property type="match status" value="1"/>
</dbReference>
<evidence type="ECO:0000256" key="1">
    <source>
        <dbReference type="ARBA" id="ARBA00002634"/>
    </source>
</evidence>
<dbReference type="PANTHER" id="PTHR46417">
    <property type="entry name" value="TRNA (GUANINE-N(1)-)-METHYLTRANSFERASE"/>
    <property type="match status" value="1"/>
</dbReference>
<evidence type="ECO:0000256" key="6">
    <source>
        <dbReference type="ARBA" id="ARBA00014679"/>
    </source>
</evidence>
<evidence type="ECO:0000259" key="17">
    <source>
        <dbReference type="Pfam" id="PF01746"/>
    </source>
</evidence>
<accession>A0ABZ2J4W3</accession>
<evidence type="ECO:0000256" key="4">
    <source>
        <dbReference type="ARBA" id="ARBA00011738"/>
    </source>
</evidence>
<evidence type="ECO:0000256" key="16">
    <source>
        <dbReference type="RuleBase" id="RU003464"/>
    </source>
</evidence>
<dbReference type="NCBIfam" id="TIGR00088">
    <property type="entry name" value="trmD"/>
    <property type="match status" value="1"/>
</dbReference>
<dbReference type="InterPro" id="IPR023148">
    <property type="entry name" value="tRNA_m1G_MeTrfase_C_sf"/>
</dbReference>
<dbReference type="CDD" id="cd18080">
    <property type="entry name" value="TrmD-like"/>
    <property type="match status" value="1"/>
</dbReference>
<feature type="binding site" evidence="15">
    <location>
        <position position="113"/>
    </location>
    <ligand>
        <name>S-adenosyl-L-methionine</name>
        <dbReference type="ChEBI" id="CHEBI:59789"/>
    </ligand>
</feature>
<evidence type="ECO:0000256" key="5">
    <source>
        <dbReference type="ARBA" id="ARBA00012807"/>
    </source>
</evidence>
<sequence length="252" mass="27547">MRIDILTLFPEMFAGPFSSSILKRAVDRGLLRIELHNIRDYTHDRHHVVDDTPYGGGAGMVIKPEPVFEAVAAAQSAAEEPAEIILLSPAGRLFTQAIAAELALKPRLILISGHYEGLDERVRTIISDEISIGDYVLSGGELPAMVVADAVARLVPGVLGSSDSHLDESHSDGLLEYPHYTRPPEYRGLTVPPVLLSGNHAAIARWRRRESLKLTLKRRPDLLDLKNLSAADRRLLAEIEAECPDTPDIAGS</sequence>
<dbReference type="Pfam" id="PF01746">
    <property type="entry name" value="tRNA_m1G_MT"/>
    <property type="match status" value="1"/>
</dbReference>
<dbReference type="PANTHER" id="PTHR46417:SF1">
    <property type="entry name" value="TRNA (GUANINE-N(1)-)-METHYLTRANSFERASE"/>
    <property type="match status" value="1"/>
</dbReference>
<keyword evidence="9 15" id="KW-0808">Transferase</keyword>
<dbReference type="PIRSF" id="PIRSF000386">
    <property type="entry name" value="tRNA_mtase"/>
    <property type="match status" value="1"/>
</dbReference>
<name>A0ABZ2J4W3_9CHLR</name>
<reference evidence="18 19" key="1">
    <citation type="submission" date="2024-03" db="EMBL/GenBank/DDBJ databases">
        <title>A Dehalogenimonas Isolated from Estuarine Sediments Dihaloeliminates Chlorinated Alkanes.</title>
        <authorList>
            <person name="Yang Y."/>
            <person name="Wang H."/>
        </authorList>
    </citation>
    <scope>NUCLEOTIDE SEQUENCE [LARGE SCALE GENOMIC DNA]</scope>
    <source>
        <strain evidence="18 19">W</strain>
    </source>
</reference>
<comment type="similarity">
    <text evidence="3 15 16">Belongs to the RNA methyltransferase TrmD family.</text>
</comment>
<dbReference type="InterPro" id="IPR016009">
    <property type="entry name" value="tRNA_MeTrfase_TRMD/TRM10"/>
</dbReference>
<evidence type="ECO:0000313" key="18">
    <source>
        <dbReference type="EMBL" id="WWX25910.1"/>
    </source>
</evidence>
<organism evidence="18 19">
    <name type="scientific">Candidatus Dehalogenimonas loeffleri</name>
    <dbReference type="NCBI Taxonomy" id="3127115"/>
    <lineage>
        <taxon>Bacteria</taxon>
        <taxon>Bacillati</taxon>
        <taxon>Chloroflexota</taxon>
        <taxon>Dehalococcoidia</taxon>
        <taxon>Dehalococcoidales</taxon>
        <taxon>Dehalococcoidaceae</taxon>
        <taxon>Dehalogenimonas</taxon>
    </lineage>
</organism>